<feature type="transmembrane region" description="Helical" evidence="1">
    <location>
        <begin position="92"/>
        <end position="113"/>
    </location>
</feature>
<evidence type="ECO:0000256" key="1">
    <source>
        <dbReference type="SAM" id="Phobius"/>
    </source>
</evidence>
<feature type="transmembrane region" description="Helical" evidence="1">
    <location>
        <begin position="275"/>
        <end position="293"/>
    </location>
</feature>
<reference evidence="3" key="1">
    <citation type="submission" date="2021-01" db="EMBL/GenBank/DDBJ databases">
        <authorList>
            <consortium name="Genoscope - CEA"/>
            <person name="William W."/>
        </authorList>
    </citation>
    <scope>NUCLEOTIDE SEQUENCE</scope>
</reference>
<evidence type="ECO:0000313" key="4">
    <source>
        <dbReference type="Proteomes" id="UP000692954"/>
    </source>
</evidence>
<dbReference type="AlphaFoldDB" id="A0A8S1R0Q3"/>
<feature type="transmembrane region" description="Helical" evidence="1">
    <location>
        <begin position="236"/>
        <end position="255"/>
    </location>
</feature>
<dbReference type="InterPro" id="IPR013099">
    <property type="entry name" value="K_chnl_dom"/>
</dbReference>
<evidence type="ECO:0000313" key="3">
    <source>
        <dbReference type="EMBL" id="CAD8121239.1"/>
    </source>
</evidence>
<keyword evidence="1" id="KW-1133">Transmembrane helix</keyword>
<dbReference type="GO" id="GO:0016286">
    <property type="term" value="F:small conductance calcium-activated potassium channel activity"/>
    <property type="evidence" value="ECO:0007669"/>
    <property type="project" value="InterPro"/>
</dbReference>
<dbReference type="Proteomes" id="UP000692954">
    <property type="component" value="Unassembled WGS sequence"/>
</dbReference>
<feature type="domain" description="Potassium channel" evidence="2">
    <location>
        <begin position="244"/>
        <end position="323"/>
    </location>
</feature>
<keyword evidence="1" id="KW-0812">Transmembrane</keyword>
<name>A0A8S1R0Q3_9CILI</name>
<accession>A0A8S1R0Q3</accession>
<proteinExistence type="predicted"/>
<keyword evidence="1" id="KW-0472">Membrane</keyword>
<comment type="caution">
    <text evidence="3">The sequence shown here is derived from an EMBL/GenBank/DDBJ whole genome shotgun (WGS) entry which is preliminary data.</text>
</comment>
<keyword evidence="4" id="KW-1185">Reference proteome</keyword>
<dbReference type="GO" id="GO:0016020">
    <property type="term" value="C:membrane"/>
    <property type="evidence" value="ECO:0007669"/>
    <property type="project" value="InterPro"/>
</dbReference>
<evidence type="ECO:0000259" key="2">
    <source>
        <dbReference type="Pfam" id="PF07885"/>
    </source>
</evidence>
<feature type="transmembrane region" description="Helical" evidence="1">
    <location>
        <begin position="173"/>
        <end position="194"/>
    </location>
</feature>
<sequence>MKGRMNSQGSKSNKRQLEMERLVERPEIGIATLSQMFKNYSQQLGGLEDGKITKLQYRKFLIIEQISFILNSLGLGLSILQYDLEFQEESWISIWLLWMILIFTILLLIITVFRYEQQMNWLKSRKQIYSNDKLWQTNLWYPMLTELAIYLIIPYPFLRGIRVYFYNYLQDATAYYHVNEILELFMLSRTLFLFRSLLTQTFWYGNRTQRVCNLYACDGNYMFVAKSLMRTTPYSAQFIALTSLILIFAQAVRISENPLTRNDPNNNNLGKYDNAVWNIIISITTVGYGDFYTRTDLGRFVIFIVCVLGIFVISVMVVTLITSLETSTLESHAITVLERIQFREQMINSASMVIMYSLKIVAELKKSNMTKFQFKQLILNLKYHLNEFKIIRRLYRNKQDVGNINEEITNQFSLLRSDFTGAIEKQKSIFIQNADIMNKLGLETKQIQL</sequence>
<organism evidence="3 4">
    <name type="scientific">Paramecium sonneborni</name>
    <dbReference type="NCBI Taxonomy" id="65129"/>
    <lineage>
        <taxon>Eukaryota</taxon>
        <taxon>Sar</taxon>
        <taxon>Alveolata</taxon>
        <taxon>Ciliophora</taxon>
        <taxon>Intramacronucleata</taxon>
        <taxon>Oligohymenophorea</taxon>
        <taxon>Peniculida</taxon>
        <taxon>Parameciidae</taxon>
        <taxon>Paramecium</taxon>
    </lineage>
</organism>
<dbReference type="PANTHER" id="PTHR10153">
    <property type="entry name" value="SMALL CONDUCTANCE CALCIUM-ACTIVATED POTASSIUM CHANNEL"/>
    <property type="match status" value="1"/>
</dbReference>
<dbReference type="InterPro" id="IPR015449">
    <property type="entry name" value="K_chnl_Ca-activ_SK"/>
</dbReference>
<feature type="transmembrane region" description="Helical" evidence="1">
    <location>
        <begin position="134"/>
        <end position="153"/>
    </location>
</feature>
<feature type="transmembrane region" description="Helical" evidence="1">
    <location>
        <begin position="300"/>
        <end position="321"/>
    </location>
</feature>
<dbReference type="EMBL" id="CAJJDN010000131">
    <property type="protein sequence ID" value="CAD8121239.1"/>
    <property type="molecule type" value="Genomic_DNA"/>
</dbReference>
<dbReference type="Pfam" id="PF07885">
    <property type="entry name" value="Ion_trans_2"/>
    <property type="match status" value="1"/>
</dbReference>
<feature type="transmembrane region" description="Helical" evidence="1">
    <location>
        <begin position="60"/>
        <end position="80"/>
    </location>
</feature>
<dbReference type="OrthoDB" id="312411at2759"/>
<protein>
    <recommendedName>
        <fullName evidence="2">Potassium channel domain-containing protein</fullName>
    </recommendedName>
</protein>
<gene>
    <name evidence="3" type="ORF">PSON_ATCC_30995.1.T1310037</name>
</gene>